<dbReference type="EMBL" id="CAKLPZ010000002">
    <property type="protein sequence ID" value="CAH1000956.1"/>
    <property type="molecule type" value="Genomic_DNA"/>
</dbReference>
<name>A0ABN8F4U3_9BACT</name>
<protein>
    <recommendedName>
        <fullName evidence="3">Restriction endonuclease type IV Mrr domain-containing protein</fullName>
    </recommendedName>
</protein>
<reference evidence="1" key="1">
    <citation type="submission" date="2021-12" db="EMBL/GenBank/DDBJ databases">
        <authorList>
            <person name="Rodrigo-Torres L."/>
            <person name="Arahal R. D."/>
            <person name="Lucena T."/>
        </authorList>
    </citation>
    <scope>NUCLEOTIDE SEQUENCE</scope>
    <source>
        <strain evidence="1">CECT 8419</strain>
    </source>
</reference>
<proteinExistence type="predicted"/>
<evidence type="ECO:0000313" key="2">
    <source>
        <dbReference type="Proteomes" id="UP000837803"/>
    </source>
</evidence>
<organism evidence="1 2">
    <name type="scientific">Neolewinella maritima</name>
    <dbReference type="NCBI Taxonomy" id="1383882"/>
    <lineage>
        <taxon>Bacteria</taxon>
        <taxon>Pseudomonadati</taxon>
        <taxon>Bacteroidota</taxon>
        <taxon>Saprospiria</taxon>
        <taxon>Saprospirales</taxon>
        <taxon>Lewinellaceae</taxon>
        <taxon>Neolewinella</taxon>
    </lineage>
</organism>
<dbReference type="Proteomes" id="UP000837803">
    <property type="component" value="Unassembled WGS sequence"/>
</dbReference>
<dbReference type="RefSeq" id="WP_238750908.1">
    <property type="nucleotide sequence ID" value="NZ_CAKLPZ010000002.1"/>
</dbReference>
<accession>A0ABN8F4U3</accession>
<evidence type="ECO:0000313" key="1">
    <source>
        <dbReference type="EMBL" id="CAH1000956.1"/>
    </source>
</evidence>
<keyword evidence="2" id="KW-1185">Reference proteome</keyword>
<gene>
    <name evidence="1" type="ORF">LEM8419_01969</name>
</gene>
<sequence length="275" mass="31916">MDIQMVEEKIKSYKKEVTEFHPFLKNFLPKVPHIKHVEYTHGNSEYGVDFILIEEDDKLKSEKYIGVIVKTGKIRQSSVEGIERQIRESFKMPKIVFNGSKEVNLKTVWLISNDTITSNARRKIFKYFREVNIEVIDSLLLSRLVAFHHPEYINGLVENVFAITNQHVPDSGELPKVDTEGKYKGYYENVYGEQFIFLGDRQTERAVIYGGDFGWETEIVIFAGMDGGDWIFGDAEILWISNCYATMTNSKIEEIYNEFFHKLNPFNALAGRLPY</sequence>
<evidence type="ECO:0008006" key="3">
    <source>
        <dbReference type="Google" id="ProtNLM"/>
    </source>
</evidence>
<comment type="caution">
    <text evidence="1">The sequence shown here is derived from an EMBL/GenBank/DDBJ whole genome shotgun (WGS) entry which is preliminary data.</text>
</comment>